<protein>
    <submittedName>
        <fullName evidence="1">Uncharacterized protein</fullName>
    </submittedName>
</protein>
<dbReference type="OrthoDB" id="7840472at2"/>
<sequence length="176" mass="18880">MRITVTLGPGVERYAAALSAVPARAMRAFAEGLNEGGDKFRTIDRRALKGQTGVKRYGTIVSHTGTRRASAGNLEYTVLGLGKGLPIKEFPVSAAAHGPVTAQPWNVGHTFERSFKTSRKGLLRARRGSSRFPIRALYGPSIAKEIVKDESAAAFHGQAAPLVEAAVFKRLGRLLP</sequence>
<comment type="caution">
    <text evidence="1">The sequence shown here is derived from an EMBL/GenBank/DDBJ whole genome shotgun (WGS) entry which is preliminary data.</text>
</comment>
<dbReference type="Proteomes" id="UP000321750">
    <property type="component" value="Unassembled WGS sequence"/>
</dbReference>
<reference evidence="1 2" key="1">
    <citation type="submission" date="2019-07" db="EMBL/GenBank/DDBJ databases">
        <title>Whole genome shotgun sequence of Methylobacterium gnaphalii NBRC 107716.</title>
        <authorList>
            <person name="Hosoyama A."/>
            <person name="Uohara A."/>
            <person name="Ohji S."/>
            <person name="Ichikawa N."/>
        </authorList>
    </citation>
    <scope>NUCLEOTIDE SEQUENCE [LARGE SCALE GENOMIC DNA]</scope>
    <source>
        <strain evidence="1 2">NBRC 107716</strain>
    </source>
</reference>
<dbReference type="AlphaFoldDB" id="A0A512JPC6"/>
<gene>
    <name evidence="1" type="ORF">MGN01_36520</name>
</gene>
<evidence type="ECO:0000313" key="2">
    <source>
        <dbReference type="Proteomes" id="UP000321750"/>
    </source>
</evidence>
<organism evidence="1 2">
    <name type="scientific">Methylobacterium gnaphalii</name>
    <dbReference type="NCBI Taxonomy" id="1010610"/>
    <lineage>
        <taxon>Bacteria</taxon>
        <taxon>Pseudomonadati</taxon>
        <taxon>Pseudomonadota</taxon>
        <taxon>Alphaproteobacteria</taxon>
        <taxon>Hyphomicrobiales</taxon>
        <taxon>Methylobacteriaceae</taxon>
        <taxon>Methylobacterium</taxon>
    </lineage>
</organism>
<dbReference type="RefSeq" id="WP_147048218.1">
    <property type="nucleotide sequence ID" value="NZ_BJZV01000023.1"/>
</dbReference>
<proteinExistence type="predicted"/>
<dbReference type="EMBL" id="BJZV01000023">
    <property type="protein sequence ID" value="GEP11807.1"/>
    <property type="molecule type" value="Genomic_DNA"/>
</dbReference>
<evidence type="ECO:0000313" key="1">
    <source>
        <dbReference type="EMBL" id="GEP11807.1"/>
    </source>
</evidence>
<name>A0A512JPC6_9HYPH</name>
<accession>A0A512JPC6</accession>
<keyword evidence="2" id="KW-1185">Reference proteome</keyword>